<proteinExistence type="predicted"/>
<evidence type="ECO:0000313" key="2">
    <source>
        <dbReference type="EMBL" id="MXU94125.1"/>
    </source>
</evidence>
<organism evidence="2">
    <name type="scientific">Ixodes ricinus</name>
    <name type="common">Common tick</name>
    <name type="synonym">Acarus ricinus</name>
    <dbReference type="NCBI Taxonomy" id="34613"/>
    <lineage>
        <taxon>Eukaryota</taxon>
        <taxon>Metazoa</taxon>
        <taxon>Ecdysozoa</taxon>
        <taxon>Arthropoda</taxon>
        <taxon>Chelicerata</taxon>
        <taxon>Arachnida</taxon>
        <taxon>Acari</taxon>
        <taxon>Parasitiformes</taxon>
        <taxon>Ixodida</taxon>
        <taxon>Ixodoidea</taxon>
        <taxon>Ixodidae</taxon>
        <taxon>Ixodinae</taxon>
        <taxon>Ixodes</taxon>
    </lineage>
</organism>
<name>A0A6B0UWV4_IXORI</name>
<protein>
    <submittedName>
        <fullName evidence="2">Putative secreted protein</fullName>
    </submittedName>
</protein>
<dbReference type="EMBL" id="GIFC01012042">
    <property type="protein sequence ID" value="MXU94125.1"/>
    <property type="molecule type" value="Transcribed_RNA"/>
</dbReference>
<feature type="region of interest" description="Disordered" evidence="1">
    <location>
        <begin position="133"/>
        <end position="157"/>
    </location>
</feature>
<dbReference type="AlphaFoldDB" id="A0A6B0UWV4"/>
<sequence>MRLRALLKWKRLKILMPGTLPFFGTTASPLVRFQSMEVSVAFSRGSPTMPSSSCAREWHDASTWMLSGGASETGQISGRPLRPAMPSTTRLSLVRVPVLSKQQISTLPANGIRNGSVQNTSSRVSASSDVFTARDSSIGSSGGTTDVRISAHSRNSL</sequence>
<evidence type="ECO:0000256" key="1">
    <source>
        <dbReference type="SAM" id="MobiDB-lite"/>
    </source>
</evidence>
<reference evidence="2" key="1">
    <citation type="submission" date="2019-12" db="EMBL/GenBank/DDBJ databases">
        <title>An insight into the sialome of adult female Ixodes ricinus ticks feeding for 6 days.</title>
        <authorList>
            <person name="Perner J."/>
            <person name="Ribeiro J.M.C."/>
        </authorList>
    </citation>
    <scope>NUCLEOTIDE SEQUENCE</scope>
    <source>
        <strain evidence="2">Semi-engorged</strain>
        <tissue evidence="2">Salivary glands</tissue>
    </source>
</reference>
<accession>A0A6B0UWV4</accession>